<keyword evidence="2" id="KW-1185">Reference proteome</keyword>
<evidence type="ECO:0000313" key="1">
    <source>
        <dbReference type="EMBL" id="KAG2259703.1"/>
    </source>
</evidence>
<dbReference type="OrthoDB" id="10513258at2759"/>
<evidence type="ECO:0000313" key="2">
    <source>
        <dbReference type="Proteomes" id="UP000886595"/>
    </source>
</evidence>
<comment type="caution">
    <text evidence="1">The sequence shown here is derived from an EMBL/GenBank/DDBJ whole genome shotgun (WGS) entry which is preliminary data.</text>
</comment>
<dbReference type="EMBL" id="JAAMPC010000015">
    <property type="protein sequence ID" value="KAG2259703.1"/>
    <property type="molecule type" value="Genomic_DNA"/>
</dbReference>
<reference evidence="1 2" key="1">
    <citation type="submission" date="2020-02" db="EMBL/GenBank/DDBJ databases">
        <authorList>
            <person name="Ma Q."/>
            <person name="Huang Y."/>
            <person name="Song X."/>
            <person name="Pei D."/>
        </authorList>
    </citation>
    <scope>NUCLEOTIDE SEQUENCE [LARGE SCALE GENOMIC DNA]</scope>
    <source>
        <strain evidence="1">Sxm20200214</strain>
        <tissue evidence="1">Leaf</tissue>
    </source>
</reference>
<organism evidence="1 2">
    <name type="scientific">Brassica carinata</name>
    <name type="common">Ethiopian mustard</name>
    <name type="synonym">Abyssinian cabbage</name>
    <dbReference type="NCBI Taxonomy" id="52824"/>
    <lineage>
        <taxon>Eukaryota</taxon>
        <taxon>Viridiplantae</taxon>
        <taxon>Streptophyta</taxon>
        <taxon>Embryophyta</taxon>
        <taxon>Tracheophyta</taxon>
        <taxon>Spermatophyta</taxon>
        <taxon>Magnoliopsida</taxon>
        <taxon>eudicotyledons</taxon>
        <taxon>Gunneridae</taxon>
        <taxon>Pentapetalae</taxon>
        <taxon>rosids</taxon>
        <taxon>malvids</taxon>
        <taxon>Brassicales</taxon>
        <taxon>Brassicaceae</taxon>
        <taxon>Brassiceae</taxon>
        <taxon>Brassica</taxon>
    </lineage>
</organism>
<protein>
    <submittedName>
        <fullName evidence="1">Uncharacterized protein</fullName>
    </submittedName>
</protein>
<sequence length="69" mass="7608">MEDDCALVVVLRSSSIPPASSRFWVSSEFPGGDGDSLLVVFPCTWMHGSLWLEGVAVKLMRRAELFFSS</sequence>
<proteinExistence type="predicted"/>
<gene>
    <name evidence="1" type="ORF">Bca52824_078997</name>
</gene>
<dbReference type="AlphaFoldDB" id="A0A8X7PYZ6"/>
<dbReference type="Proteomes" id="UP000886595">
    <property type="component" value="Unassembled WGS sequence"/>
</dbReference>
<name>A0A8X7PYZ6_BRACI</name>
<accession>A0A8X7PYZ6</accession>